<sequence length="184" mass="19903">MKTNLFSLNRLGTASVFTGAITAGLISAAVSVVCSTAAYAAEPKAQVAQQTSPIGGVDHVGLAVSNLERSKTFFTETLGFKVLGKDADYPAYFLNNGSITVTLWQTTNGEQATPFNRKTNVGLHHLAFQVDSLAKLNQLHETLKSVPGVKIEFAPENLGRGPTQHMMIREPSGNRLEFITRVRR</sequence>
<evidence type="ECO:0000313" key="5">
    <source>
        <dbReference type="Proteomes" id="UP000256899"/>
    </source>
</evidence>
<feature type="chain" id="PRO_5017640058" evidence="2">
    <location>
        <begin position="41"/>
        <end position="184"/>
    </location>
</feature>
<evidence type="ECO:0000256" key="1">
    <source>
        <dbReference type="ARBA" id="ARBA00022723"/>
    </source>
</evidence>
<proteinExistence type="predicted"/>
<feature type="signal peptide" evidence="2">
    <location>
        <begin position="1"/>
        <end position="40"/>
    </location>
</feature>
<dbReference type="PANTHER" id="PTHR43048:SF3">
    <property type="entry name" value="METHYLMALONYL-COA EPIMERASE, MITOCHONDRIAL"/>
    <property type="match status" value="1"/>
</dbReference>
<keyword evidence="1" id="KW-0479">Metal-binding</keyword>
<reference evidence="5" key="1">
    <citation type="submission" date="2018-08" db="EMBL/GenBank/DDBJ databases">
        <title>Thalassotalea euphylliae genome.</title>
        <authorList>
            <person name="Summers S."/>
            <person name="Rice S.A."/>
            <person name="Freckelton M.L."/>
            <person name="Nedved B.T."/>
            <person name="Hadfield M.G."/>
        </authorList>
    </citation>
    <scope>NUCLEOTIDE SEQUENCE [LARGE SCALE GENOMIC DNA]</scope>
    <source>
        <strain evidence="5">H3</strain>
    </source>
</reference>
<dbReference type="EMBL" id="QUOT01000001">
    <property type="protein sequence ID" value="REL30073.1"/>
    <property type="molecule type" value="Genomic_DNA"/>
</dbReference>
<evidence type="ECO:0000256" key="2">
    <source>
        <dbReference type="SAM" id="SignalP"/>
    </source>
</evidence>
<comment type="caution">
    <text evidence="4">The sequence shown here is derived from an EMBL/GenBank/DDBJ whole genome shotgun (WGS) entry which is preliminary data.</text>
</comment>
<accession>A0A3E0U0B5</accession>
<dbReference type="InterPro" id="IPR037523">
    <property type="entry name" value="VOC_core"/>
</dbReference>
<organism evidence="4 5">
    <name type="scientific">Thalassotalea euphylliae</name>
    <dbReference type="NCBI Taxonomy" id="1655234"/>
    <lineage>
        <taxon>Bacteria</taxon>
        <taxon>Pseudomonadati</taxon>
        <taxon>Pseudomonadota</taxon>
        <taxon>Gammaproteobacteria</taxon>
        <taxon>Alteromonadales</taxon>
        <taxon>Colwelliaceae</taxon>
        <taxon>Thalassotalea</taxon>
    </lineage>
</organism>
<dbReference type="GO" id="GO:0004493">
    <property type="term" value="F:methylmalonyl-CoA epimerase activity"/>
    <property type="evidence" value="ECO:0007669"/>
    <property type="project" value="TreeGrafter"/>
</dbReference>
<name>A0A3E0U0B5_9GAMM</name>
<dbReference type="SUPFAM" id="SSF54593">
    <property type="entry name" value="Glyoxalase/Bleomycin resistance protein/Dihydroxybiphenyl dioxygenase"/>
    <property type="match status" value="1"/>
</dbReference>
<dbReference type="GO" id="GO:0046491">
    <property type="term" value="P:L-methylmalonyl-CoA metabolic process"/>
    <property type="evidence" value="ECO:0007669"/>
    <property type="project" value="TreeGrafter"/>
</dbReference>
<dbReference type="PROSITE" id="PS51819">
    <property type="entry name" value="VOC"/>
    <property type="match status" value="1"/>
</dbReference>
<protein>
    <submittedName>
        <fullName evidence="4">VOC family protein</fullName>
    </submittedName>
</protein>
<dbReference type="GO" id="GO:0046872">
    <property type="term" value="F:metal ion binding"/>
    <property type="evidence" value="ECO:0007669"/>
    <property type="project" value="UniProtKB-KW"/>
</dbReference>
<dbReference type="Gene3D" id="3.10.180.10">
    <property type="entry name" value="2,3-Dihydroxybiphenyl 1,2-Dioxygenase, domain 1"/>
    <property type="match status" value="1"/>
</dbReference>
<feature type="domain" description="VOC" evidence="3">
    <location>
        <begin position="56"/>
        <end position="181"/>
    </location>
</feature>
<gene>
    <name evidence="4" type="ORF">DXX94_04795</name>
</gene>
<evidence type="ECO:0000313" key="4">
    <source>
        <dbReference type="EMBL" id="REL30073.1"/>
    </source>
</evidence>
<dbReference type="AlphaFoldDB" id="A0A3E0U0B5"/>
<dbReference type="PANTHER" id="PTHR43048">
    <property type="entry name" value="METHYLMALONYL-COA EPIMERASE"/>
    <property type="match status" value="1"/>
</dbReference>
<dbReference type="InterPro" id="IPR051785">
    <property type="entry name" value="MMCE/EMCE_epimerase"/>
</dbReference>
<dbReference type="InterPro" id="IPR029068">
    <property type="entry name" value="Glyas_Bleomycin-R_OHBP_Dase"/>
</dbReference>
<keyword evidence="5" id="KW-1185">Reference proteome</keyword>
<dbReference type="RefSeq" id="WP_116014202.1">
    <property type="nucleotide sequence ID" value="NZ_QUOT01000001.1"/>
</dbReference>
<dbReference type="Pfam" id="PF00903">
    <property type="entry name" value="Glyoxalase"/>
    <property type="match status" value="1"/>
</dbReference>
<dbReference type="InterPro" id="IPR004360">
    <property type="entry name" value="Glyas_Fos-R_dOase_dom"/>
</dbReference>
<keyword evidence="2" id="KW-0732">Signal</keyword>
<evidence type="ECO:0000259" key="3">
    <source>
        <dbReference type="PROSITE" id="PS51819"/>
    </source>
</evidence>
<dbReference type="Proteomes" id="UP000256899">
    <property type="component" value="Unassembled WGS sequence"/>
</dbReference>